<feature type="domain" description="Formyl transferase C-terminal" evidence="9">
    <location>
        <begin position="213"/>
        <end position="322"/>
    </location>
</feature>
<dbReference type="PANTHER" id="PTHR11138:SF5">
    <property type="entry name" value="METHIONYL-TRNA FORMYLTRANSFERASE, MITOCHONDRIAL"/>
    <property type="match status" value="1"/>
</dbReference>
<proteinExistence type="inferred from homology"/>
<dbReference type="PANTHER" id="PTHR11138">
    <property type="entry name" value="METHIONYL-TRNA FORMYLTRANSFERASE"/>
    <property type="match status" value="1"/>
</dbReference>
<dbReference type="SUPFAM" id="SSF53328">
    <property type="entry name" value="Formyltransferase"/>
    <property type="match status" value="1"/>
</dbReference>
<dbReference type="Gene3D" id="3.40.50.170">
    <property type="entry name" value="Formyl transferase, N-terminal domain"/>
    <property type="match status" value="1"/>
</dbReference>
<dbReference type="InterPro" id="IPR011034">
    <property type="entry name" value="Formyl_transferase-like_C_sf"/>
</dbReference>
<protein>
    <recommendedName>
        <fullName evidence="4">Methionyl-tRNA formyltransferase</fullName>
        <ecNumber evidence="3">2.1.2.9</ecNumber>
    </recommendedName>
</protein>
<evidence type="ECO:0000256" key="5">
    <source>
        <dbReference type="ARBA" id="ARBA00022679"/>
    </source>
</evidence>
<organism evidence="10 11">
    <name type="scientific">candidate division WWE3 bacterium RBG_16_37_10</name>
    <dbReference type="NCBI Taxonomy" id="1802610"/>
    <lineage>
        <taxon>Bacteria</taxon>
        <taxon>Katanobacteria</taxon>
    </lineage>
</organism>
<keyword evidence="6" id="KW-0648">Protein biosynthesis</keyword>
<dbReference type="InterPro" id="IPR044135">
    <property type="entry name" value="Met-tRNA-FMT_C"/>
</dbReference>
<evidence type="ECO:0000313" key="11">
    <source>
        <dbReference type="Proteomes" id="UP000177371"/>
    </source>
</evidence>
<keyword evidence="5" id="KW-0808">Transferase</keyword>
<dbReference type="InterPro" id="IPR037022">
    <property type="entry name" value="Formyl_trans_C_sf"/>
</dbReference>
<evidence type="ECO:0000256" key="7">
    <source>
        <dbReference type="ARBA" id="ARBA00048558"/>
    </source>
</evidence>
<accession>A0A1F4V454</accession>
<comment type="caution">
    <text evidence="10">The sequence shown here is derived from an EMBL/GenBank/DDBJ whole genome shotgun (WGS) entry which is preliminary data.</text>
</comment>
<evidence type="ECO:0000256" key="2">
    <source>
        <dbReference type="ARBA" id="ARBA00010699"/>
    </source>
</evidence>
<evidence type="ECO:0000256" key="1">
    <source>
        <dbReference type="ARBA" id="ARBA00002606"/>
    </source>
</evidence>
<reference evidence="10 11" key="1">
    <citation type="journal article" date="2016" name="Nat. Commun.">
        <title>Thousands of microbial genomes shed light on interconnected biogeochemical processes in an aquifer system.</title>
        <authorList>
            <person name="Anantharaman K."/>
            <person name="Brown C.T."/>
            <person name="Hug L.A."/>
            <person name="Sharon I."/>
            <person name="Castelle C.J."/>
            <person name="Probst A.J."/>
            <person name="Thomas B.C."/>
            <person name="Singh A."/>
            <person name="Wilkins M.J."/>
            <person name="Karaoz U."/>
            <person name="Brodie E.L."/>
            <person name="Williams K.H."/>
            <person name="Hubbard S.S."/>
            <person name="Banfield J.F."/>
        </authorList>
    </citation>
    <scope>NUCLEOTIDE SEQUENCE [LARGE SCALE GENOMIC DNA]</scope>
</reference>
<dbReference type="InterPro" id="IPR036477">
    <property type="entry name" value="Formyl_transf_N_sf"/>
</dbReference>
<evidence type="ECO:0000259" key="9">
    <source>
        <dbReference type="Pfam" id="PF02911"/>
    </source>
</evidence>
<dbReference type="InterPro" id="IPR002376">
    <property type="entry name" value="Formyl_transf_N"/>
</dbReference>
<dbReference type="Pfam" id="PF02911">
    <property type="entry name" value="Formyl_trans_C"/>
    <property type="match status" value="1"/>
</dbReference>
<dbReference type="EC" id="2.1.2.9" evidence="3"/>
<dbReference type="Pfam" id="PF00551">
    <property type="entry name" value="Formyl_trans_N"/>
    <property type="match status" value="1"/>
</dbReference>
<evidence type="ECO:0000313" key="10">
    <source>
        <dbReference type="EMBL" id="OGC51946.1"/>
    </source>
</evidence>
<dbReference type="CDD" id="cd08704">
    <property type="entry name" value="Met_tRNA_FMT_C"/>
    <property type="match status" value="1"/>
</dbReference>
<dbReference type="GO" id="GO:0004479">
    <property type="term" value="F:methionyl-tRNA formyltransferase activity"/>
    <property type="evidence" value="ECO:0007669"/>
    <property type="project" value="UniProtKB-EC"/>
</dbReference>
<evidence type="ECO:0000256" key="6">
    <source>
        <dbReference type="ARBA" id="ARBA00022917"/>
    </source>
</evidence>
<dbReference type="InterPro" id="IPR041711">
    <property type="entry name" value="Met-tRNA-FMT_N"/>
</dbReference>
<dbReference type="CDD" id="cd08646">
    <property type="entry name" value="FMT_core_Met-tRNA-FMT_N"/>
    <property type="match status" value="1"/>
</dbReference>
<comment type="function">
    <text evidence="1">Attaches a formyl group to the free amino group of methionyl-tRNA(fMet). The formyl group appears to play a dual role in the initiator identity of N-formylmethionyl-tRNA by promoting its recognition by IF2 and preventing the misappropriation of this tRNA by the elongation apparatus.</text>
</comment>
<dbReference type="Proteomes" id="UP000177371">
    <property type="component" value="Unassembled WGS sequence"/>
</dbReference>
<dbReference type="Gene3D" id="3.10.25.10">
    <property type="entry name" value="Formyl transferase, C-terminal domain"/>
    <property type="match status" value="1"/>
</dbReference>
<dbReference type="EMBL" id="MEUT01000007">
    <property type="protein sequence ID" value="OGC51946.1"/>
    <property type="molecule type" value="Genomic_DNA"/>
</dbReference>
<evidence type="ECO:0000259" key="8">
    <source>
        <dbReference type="Pfam" id="PF00551"/>
    </source>
</evidence>
<dbReference type="SUPFAM" id="SSF50486">
    <property type="entry name" value="FMT C-terminal domain-like"/>
    <property type="match status" value="1"/>
</dbReference>
<gene>
    <name evidence="10" type="ORF">A2W32_01930</name>
</gene>
<evidence type="ECO:0000256" key="4">
    <source>
        <dbReference type="ARBA" id="ARBA00016014"/>
    </source>
</evidence>
<dbReference type="AlphaFoldDB" id="A0A1F4V454"/>
<feature type="domain" description="Formyl transferase N-terminal" evidence="8">
    <location>
        <begin position="1"/>
        <end position="180"/>
    </location>
</feature>
<dbReference type="InterPro" id="IPR005793">
    <property type="entry name" value="Formyl_trans_C"/>
</dbReference>
<comment type="catalytic activity">
    <reaction evidence="7">
        <text>L-methionyl-tRNA(fMet) + (6R)-10-formyltetrahydrofolate = N-formyl-L-methionyl-tRNA(fMet) + (6S)-5,6,7,8-tetrahydrofolate + H(+)</text>
        <dbReference type="Rhea" id="RHEA:24380"/>
        <dbReference type="Rhea" id="RHEA-COMP:9952"/>
        <dbReference type="Rhea" id="RHEA-COMP:9953"/>
        <dbReference type="ChEBI" id="CHEBI:15378"/>
        <dbReference type="ChEBI" id="CHEBI:57453"/>
        <dbReference type="ChEBI" id="CHEBI:78530"/>
        <dbReference type="ChEBI" id="CHEBI:78844"/>
        <dbReference type="ChEBI" id="CHEBI:195366"/>
        <dbReference type="EC" id="2.1.2.9"/>
    </reaction>
</comment>
<name>A0A1F4V454_UNCKA</name>
<dbReference type="STRING" id="1802610.A2W32_01930"/>
<evidence type="ECO:0000256" key="3">
    <source>
        <dbReference type="ARBA" id="ARBA00012261"/>
    </source>
</evidence>
<comment type="similarity">
    <text evidence="2">Belongs to the Fmt family.</text>
</comment>
<sequence>MRVAYFGTSDRSIPVLESLNKNFELVLCVTKTDTVVGRKHEKRETEVKKWAKINKKALVEISGMKEDKLKIIDSLIMEKVEIAVVADFSFMIPEEIINTPNHKIINIHFSLLPKLRGASPVQFAILQGFEKSGITYYLMTKGMDNGPVLRQVEHELKGDETAEKLYKSLFLLAADNLPSVLNDYINRKITPAEQDESKATYTYSPSHPKNTFIFKEDAEVNWENDDEYIWRCIRAYTPWPIAWTTLEKLENSPLLMVLGLKVKPNKDKNLKIKIYEARLNTDTNENTDKENKNQNKNFKLKITTLQVEGSKKISWEEFKNGYLEERN</sequence>